<evidence type="ECO:0000313" key="4">
    <source>
        <dbReference type="Proteomes" id="UP000886885"/>
    </source>
</evidence>
<dbReference type="InterPro" id="IPR005162">
    <property type="entry name" value="Retrotrans_gag_dom"/>
</dbReference>
<keyword evidence="4" id="KW-1185">Reference proteome</keyword>
<accession>A0A8X8DA48</accession>
<organism evidence="3 4">
    <name type="scientific">Populus tomentosa</name>
    <name type="common">Chinese white poplar</name>
    <dbReference type="NCBI Taxonomy" id="118781"/>
    <lineage>
        <taxon>Eukaryota</taxon>
        <taxon>Viridiplantae</taxon>
        <taxon>Streptophyta</taxon>
        <taxon>Embryophyta</taxon>
        <taxon>Tracheophyta</taxon>
        <taxon>Spermatophyta</taxon>
        <taxon>Magnoliopsida</taxon>
        <taxon>eudicotyledons</taxon>
        <taxon>Gunneridae</taxon>
        <taxon>Pentapetalae</taxon>
        <taxon>rosids</taxon>
        <taxon>fabids</taxon>
        <taxon>Malpighiales</taxon>
        <taxon>Salicaceae</taxon>
        <taxon>Saliceae</taxon>
        <taxon>Populus</taxon>
    </lineage>
</organism>
<dbReference type="Pfam" id="PF03732">
    <property type="entry name" value="Retrotrans_gag"/>
    <property type="match status" value="1"/>
</dbReference>
<protein>
    <recommendedName>
        <fullName evidence="2">Retrotransposon gag domain-containing protein</fullName>
    </recommendedName>
</protein>
<feature type="region of interest" description="Disordered" evidence="1">
    <location>
        <begin position="1"/>
        <end position="41"/>
    </location>
</feature>
<reference evidence="3" key="1">
    <citation type="journal article" date="2020" name="bioRxiv">
        <title>Hybrid origin of Populus tomentosa Carr. identified through genome sequencing and phylogenomic analysis.</title>
        <authorList>
            <person name="An X."/>
            <person name="Gao K."/>
            <person name="Chen Z."/>
            <person name="Li J."/>
            <person name="Yang X."/>
            <person name="Yang X."/>
            <person name="Zhou J."/>
            <person name="Guo T."/>
            <person name="Zhao T."/>
            <person name="Huang S."/>
            <person name="Miao D."/>
            <person name="Khan W.U."/>
            <person name="Rao P."/>
            <person name="Ye M."/>
            <person name="Lei B."/>
            <person name="Liao W."/>
            <person name="Wang J."/>
            <person name="Ji L."/>
            <person name="Li Y."/>
            <person name="Guo B."/>
            <person name="Mustafa N.S."/>
            <person name="Li S."/>
            <person name="Yun Q."/>
            <person name="Keller S.R."/>
            <person name="Mao J."/>
            <person name="Zhang R."/>
            <person name="Strauss S.H."/>
        </authorList>
    </citation>
    <scope>NUCLEOTIDE SEQUENCE</scope>
    <source>
        <strain evidence="3">GM15</strain>
        <tissue evidence="3">Leaf</tissue>
    </source>
</reference>
<evidence type="ECO:0000259" key="2">
    <source>
        <dbReference type="Pfam" id="PF03732"/>
    </source>
</evidence>
<feature type="compositionally biased region" description="Basic and acidic residues" evidence="1">
    <location>
        <begin position="31"/>
        <end position="41"/>
    </location>
</feature>
<comment type="caution">
    <text evidence="3">The sequence shown here is derived from an EMBL/GenBank/DDBJ whole genome shotgun (WGS) entry which is preliminary data.</text>
</comment>
<evidence type="ECO:0000313" key="3">
    <source>
        <dbReference type="EMBL" id="KAG6783667.1"/>
    </source>
</evidence>
<evidence type="ECO:0000256" key="1">
    <source>
        <dbReference type="SAM" id="MobiDB-lite"/>
    </source>
</evidence>
<sequence>MSEQLSNRMDVADEQEAREGARSPNRRGRGPLREDSLEGSHRIRLENQPIDELTKRMKVDVPNFYGKLEPHAFEDWLTAIEDCFDRFTVSEDRKVRYIRMKLEGHARAWWESVEEQLRRTRRQPISNWGEMKERLKEKYLPNDYEQMMFEEMLQLRQGSLTVDQ</sequence>
<name>A0A8X8DA48_POPTO</name>
<dbReference type="OrthoDB" id="850882at2759"/>
<dbReference type="Proteomes" id="UP000886885">
    <property type="component" value="Chromosome 2D"/>
</dbReference>
<dbReference type="AlphaFoldDB" id="A0A8X8DA48"/>
<proteinExistence type="predicted"/>
<dbReference type="PANTHER" id="PTHR35046">
    <property type="entry name" value="ZINC KNUCKLE (CCHC-TYPE) FAMILY PROTEIN"/>
    <property type="match status" value="1"/>
</dbReference>
<feature type="domain" description="Retrotransposon gag" evidence="2">
    <location>
        <begin position="97"/>
        <end position="163"/>
    </location>
</feature>
<dbReference type="PANTHER" id="PTHR35046:SF26">
    <property type="entry name" value="RNA-DIRECTED DNA POLYMERASE"/>
    <property type="match status" value="1"/>
</dbReference>
<dbReference type="EMBL" id="JAAWWB010000004">
    <property type="protein sequence ID" value="KAG6783667.1"/>
    <property type="molecule type" value="Genomic_DNA"/>
</dbReference>
<gene>
    <name evidence="3" type="ORF">POTOM_009330</name>
</gene>